<feature type="domain" description="Aminotransferase class I/classII large" evidence="10">
    <location>
        <begin position="22"/>
        <end position="359"/>
    </location>
</feature>
<evidence type="ECO:0000256" key="7">
    <source>
        <dbReference type="ARBA" id="ARBA00023239"/>
    </source>
</evidence>
<dbReference type="GO" id="GO:0030170">
    <property type="term" value="F:pyridoxal phosphate binding"/>
    <property type="evidence" value="ECO:0007669"/>
    <property type="project" value="InterPro"/>
</dbReference>
<dbReference type="InterPro" id="IPR005860">
    <property type="entry name" value="CobD"/>
</dbReference>
<dbReference type="SUPFAM" id="SSF53383">
    <property type="entry name" value="PLP-dependent transferases"/>
    <property type="match status" value="1"/>
</dbReference>
<dbReference type="EC" id="4.1.1.81" evidence="4"/>
<dbReference type="PANTHER" id="PTHR42885:SF1">
    <property type="entry name" value="THREONINE-PHOSPHATE DECARBOXYLASE"/>
    <property type="match status" value="1"/>
</dbReference>
<evidence type="ECO:0000256" key="1">
    <source>
        <dbReference type="ARBA" id="ARBA00001933"/>
    </source>
</evidence>
<proteinExistence type="predicted"/>
<comment type="pathway">
    <text evidence="3">Cofactor biosynthesis; adenosylcobalamin biosynthesis.</text>
</comment>
<dbReference type="AlphaFoldDB" id="A0A1G6L428"/>
<name>A0A1G6L428_9FIRM</name>
<evidence type="ECO:0000313" key="12">
    <source>
        <dbReference type="EMBL" id="SDC37446.1"/>
    </source>
</evidence>
<dbReference type="InterPro" id="IPR004838">
    <property type="entry name" value="NHTrfase_class1_PyrdxlP-BS"/>
</dbReference>
<dbReference type="NCBIfam" id="TIGR01140">
    <property type="entry name" value="L_thr_O3P_dcar"/>
    <property type="match status" value="1"/>
</dbReference>
<dbReference type="EMBL" id="SOAA01000001">
    <property type="protein sequence ID" value="TDS35382.1"/>
    <property type="molecule type" value="Genomic_DNA"/>
</dbReference>
<dbReference type="GO" id="GO:0048472">
    <property type="term" value="F:threonine-phosphate decarboxylase activity"/>
    <property type="evidence" value="ECO:0007669"/>
    <property type="project" value="UniProtKB-EC"/>
</dbReference>
<keyword evidence="5" id="KW-0169">Cobalamin biosynthesis</keyword>
<evidence type="ECO:0000259" key="10">
    <source>
        <dbReference type="Pfam" id="PF00155"/>
    </source>
</evidence>
<dbReference type="InterPro" id="IPR015422">
    <property type="entry name" value="PyrdxlP-dep_Trfase_small"/>
</dbReference>
<evidence type="ECO:0000313" key="14">
    <source>
        <dbReference type="EMBL" id="TDS35382.1"/>
    </source>
</evidence>
<dbReference type="Proteomes" id="UP000295758">
    <property type="component" value="Unassembled WGS sequence"/>
</dbReference>
<dbReference type="Gene3D" id="3.40.640.10">
    <property type="entry name" value="Type I PLP-dependent aspartate aminotransferase-like (Major domain)"/>
    <property type="match status" value="1"/>
</dbReference>
<evidence type="ECO:0000313" key="11">
    <source>
        <dbReference type="EMBL" id="PXV64806.1"/>
    </source>
</evidence>
<dbReference type="Proteomes" id="UP000198945">
    <property type="component" value="Unassembled WGS sequence"/>
</dbReference>
<accession>A0A1G6L428</accession>
<evidence type="ECO:0000313" key="17">
    <source>
        <dbReference type="Proteomes" id="UP000295758"/>
    </source>
</evidence>
<evidence type="ECO:0000256" key="8">
    <source>
        <dbReference type="ARBA" id="ARBA00029996"/>
    </source>
</evidence>
<evidence type="ECO:0000313" key="13">
    <source>
        <dbReference type="EMBL" id="SDI23881.1"/>
    </source>
</evidence>
<comment type="cofactor">
    <cofactor evidence="1">
        <name>pyridoxal 5'-phosphate</name>
        <dbReference type="ChEBI" id="CHEBI:597326"/>
    </cofactor>
</comment>
<reference evidence="14 17" key="4">
    <citation type="submission" date="2019-03" db="EMBL/GenBank/DDBJ databases">
        <title>Deep subsurface shale carbon reservoir microbial communities from Ohio and West Virginia, USA.</title>
        <authorList>
            <person name="Wrighton K."/>
        </authorList>
    </citation>
    <scope>NUCLEOTIDE SEQUENCE [LARGE SCALE GENOMIC DNA]</scope>
    <source>
        <strain evidence="14 17">UTICA-S4D12</strain>
    </source>
</reference>
<evidence type="ECO:0000313" key="18">
    <source>
        <dbReference type="Proteomes" id="UP000324896"/>
    </source>
</evidence>
<comment type="function">
    <text evidence="2">Decarboxylates L-threonine-O-3-phosphate to yield (R)-1-amino-2-propanol O-2-phosphate, the precursor for the linkage between the nucleotide loop and the corrin ring in cobalamin.</text>
</comment>
<dbReference type="Proteomes" id="UP000324896">
    <property type="component" value="Unassembled WGS sequence"/>
</dbReference>
<evidence type="ECO:0000313" key="16">
    <source>
        <dbReference type="Proteomes" id="UP000247389"/>
    </source>
</evidence>
<dbReference type="RefSeq" id="WP_089716126.1">
    <property type="nucleotide sequence ID" value="NZ_FMYT01000005.1"/>
</dbReference>
<dbReference type="InterPro" id="IPR015421">
    <property type="entry name" value="PyrdxlP-dep_Trfase_major"/>
</dbReference>
<dbReference type="Gene3D" id="3.90.1150.10">
    <property type="entry name" value="Aspartate Aminotransferase, domain 1"/>
    <property type="match status" value="1"/>
</dbReference>
<dbReference type="InterPro" id="IPR015424">
    <property type="entry name" value="PyrdxlP-dep_Trfase"/>
</dbReference>
<evidence type="ECO:0000256" key="3">
    <source>
        <dbReference type="ARBA" id="ARBA00004953"/>
    </source>
</evidence>
<dbReference type="UniPathway" id="UPA00148"/>
<evidence type="ECO:0000256" key="6">
    <source>
        <dbReference type="ARBA" id="ARBA00022898"/>
    </source>
</evidence>
<dbReference type="EMBL" id="FNEH01000003">
    <property type="protein sequence ID" value="SDI23881.1"/>
    <property type="molecule type" value="Genomic_DNA"/>
</dbReference>
<dbReference type="GO" id="GO:0009236">
    <property type="term" value="P:cobalamin biosynthetic process"/>
    <property type="evidence" value="ECO:0007669"/>
    <property type="project" value="UniProtKB-UniPathway"/>
</dbReference>
<organism evidence="12 18">
    <name type="scientific">Halanaerobium congolense</name>
    <dbReference type="NCBI Taxonomy" id="54121"/>
    <lineage>
        <taxon>Bacteria</taxon>
        <taxon>Bacillati</taxon>
        <taxon>Bacillota</taxon>
        <taxon>Clostridia</taxon>
        <taxon>Halanaerobiales</taxon>
        <taxon>Halanaerobiaceae</taxon>
        <taxon>Halanaerobium</taxon>
    </lineage>
</organism>
<protein>
    <recommendedName>
        <fullName evidence="4">threonine-phosphate decarboxylase</fullName>
        <ecNumber evidence="4">4.1.1.81</ecNumber>
    </recommendedName>
    <alternativeName>
        <fullName evidence="8">L-threonine-O-3-phosphate decarboxylase</fullName>
    </alternativeName>
</protein>
<dbReference type="Pfam" id="PF00155">
    <property type="entry name" value="Aminotran_1_2"/>
    <property type="match status" value="1"/>
</dbReference>
<keyword evidence="7" id="KW-0456">Lyase</keyword>
<dbReference type="PANTHER" id="PTHR42885">
    <property type="entry name" value="HISTIDINOL-PHOSPHATE AMINOTRANSFERASE-RELATED"/>
    <property type="match status" value="1"/>
</dbReference>
<comment type="catalytic activity">
    <reaction evidence="9">
        <text>O-phospho-L-threonine + H(+) = (R)-1-aminopropan-2-yl phosphate + CO2</text>
        <dbReference type="Rhea" id="RHEA:11492"/>
        <dbReference type="ChEBI" id="CHEBI:15378"/>
        <dbReference type="ChEBI" id="CHEBI:16526"/>
        <dbReference type="ChEBI" id="CHEBI:58563"/>
        <dbReference type="ChEBI" id="CHEBI:58675"/>
        <dbReference type="EC" id="4.1.1.81"/>
    </reaction>
</comment>
<evidence type="ECO:0000256" key="2">
    <source>
        <dbReference type="ARBA" id="ARBA00003444"/>
    </source>
</evidence>
<evidence type="ECO:0000256" key="9">
    <source>
        <dbReference type="ARBA" id="ARBA00048531"/>
    </source>
</evidence>
<dbReference type="Proteomes" id="UP000247389">
    <property type="component" value="Unassembled WGS sequence"/>
</dbReference>
<evidence type="ECO:0000256" key="4">
    <source>
        <dbReference type="ARBA" id="ARBA00012285"/>
    </source>
</evidence>
<reference evidence="12 18" key="2">
    <citation type="submission" date="2016-10" db="EMBL/GenBank/DDBJ databases">
        <authorList>
            <person name="Varghese N."/>
            <person name="Submissions S."/>
        </authorList>
    </citation>
    <scope>NUCLEOTIDE SEQUENCE [LARGE SCALE GENOMIC DNA]</scope>
    <source>
        <strain evidence="12 18">WG10</strain>
    </source>
</reference>
<sequence length="364" mass="41710">MEHLHGGRLIEAAQENNLDPDEIIDFSANINFLGPPSLLLEAIKNNINKIDNYPEVNSKSLKNAIAKKHFLDPEQVTVANGAAEMIYQLTKILKPKKVMVIDPTFSEYELAAESANAAIEHFSLSKRADFKLDLEKLKISLNKDIDLLFICNPNNPTAHLLKTSELESIIQKAAKEEIVVLIDEAFIDFLTEPDKYSTINLLDIYNNLVILKSMTKLFAIPGLRLGYALTNKNLSLELETKRDPWSVNYFSQLAGEIIFSNQQEIKDYVKLSREKIAAERKYLYQKLKKFKRLKVYQPTTNYIFIDISETNYNSAELKQELSKVAILIRNCDSYYNLQDNYIRVAVKNRKSNKILIEKLKTILS</sequence>
<gene>
    <name evidence="14" type="ORF">BY453_101100</name>
    <name evidence="11" type="ORF">C8C78_11642</name>
    <name evidence="12" type="ORF">SAMN04488597_10591</name>
    <name evidence="13" type="ORF">SAMN04515654_103125</name>
</gene>
<dbReference type="EMBL" id="QICM01000016">
    <property type="protein sequence ID" value="PXV64806.1"/>
    <property type="molecule type" value="Genomic_DNA"/>
</dbReference>
<keyword evidence="6" id="KW-0663">Pyridoxal phosphate</keyword>
<evidence type="ECO:0000313" key="15">
    <source>
        <dbReference type="Proteomes" id="UP000198945"/>
    </source>
</evidence>
<dbReference type="CDD" id="cd00609">
    <property type="entry name" value="AAT_like"/>
    <property type="match status" value="1"/>
</dbReference>
<evidence type="ECO:0000256" key="5">
    <source>
        <dbReference type="ARBA" id="ARBA00022573"/>
    </source>
</evidence>
<dbReference type="PROSITE" id="PS00105">
    <property type="entry name" value="AA_TRANSFER_CLASS_1"/>
    <property type="match status" value="1"/>
</dbReference>
<dbReference type="InterPro" id="IPR004839">
    <property type="entry name" value="Aminotransferase_I/II_large"/>
</dbReference>
<dbReference type="EMBL" id="FMYT01000005">
    <property type="protein sequence ID" value="SDC37446.1"/>
    <property type="molecule type" value="Genomic_DNA"/>
</dbReference>
<reference evidence="13 15" key="1">
    <citation type="submission" date="2016-10" db="EMBL/GenBank/DDBJ databases">
        <authorList>
            <person name="de Groot N.N."/>
        </authorList>
    </citation>
    <scope>NUCLEOTIDE SEQUENCE [LARGE SCALE GENOMIC DNA]</scope>
    <source>
        <strain evidence="13 15">WG7</strain>
    </source>
</reference>
<reference evidence="11 16" key="3">
    <citation type="submission" date="2018-04" db="EMBL/GenBank/DDBJ databases">
        <title>Subsurface microbial communities from deep shales in Ohio and West Virginia, USA.</title>
        <authorList>
            <person name="Wrighton K."/>
        </authorList>
    </citation>
    <scope>NUCLEOTIDE SEQUENCE [LARGE SCALE GENOMIC DNA]</scope>
    <source>
        <strain evidence="11 16">MSL28</strain>
    </source>
</reference>